<evidence type="ECO:0000313" key="1">
    <source>
        <dbReference type="EMBL" id="OWZ08232.1"/>
    </source>
</evidence>
<sequence>MLRCSSRLCSESLSRETHDLVLLPTHGLDAAALCLTSLYGSKEPGLRWHFKATWVNIFCTDM</sequence>
<comment type="caution">
    <text evidence="1">The sequence shown here is derived from an EMBL/GenBank/DDBJ whole genome shotgun (WGS) entry which is preliminary data.</text>
</comment>
<dbReference type="AlphaFoldDB" id="A0A225VSB6"/>
<protein>
    <submittedName>
        <fullName evidence="1">Uncharacterized protein</fullName>
    </submittedName>
</protein>
<reference evidence="2" key="1">
    <citation type="submission" date="2017-03" db="EMBL/GenBank/DDBJ databases">
        <title>Phytopthora megakarya and P. palmivora, two closely related causual agents of cacao black pod achieved similar genome size and gene model numbers by different mechanisms.</title>
        <authorList>
            <person name="Ali S."/>
            <person name="Shao J."/>
            <person name="Larry D.J."/>
            <person name="Kronmiller B."/>
            <person name="Shen D."/>
            <person name="Strem M.D."/>
            <person name="Melnick R.L."/>
            <person name="Guiltinan M.J."/>
            <person name="Tyler B.M."/>
            <person name="Meinhardt L.W."/>
            <person name="Bailey B.A."/>
        </authorList>
    </citation>
    <scope>NUCLEOTIDE SEQUENCE [LARGE SCALE GENOMIC DNA]</scope>
    <source>
        <strain evidence="2">zdho120</strain>
    </source>
</reference>
<proteinExistence type="predicted"/>
<gene>
    <name evidence="1" type="ORF">PHMEG_00019262</name>
</gene>
<evidence type="ECO:0000313" key="2">
    <source>
        <dbReference type="Proteomes" id="UP000198211"/>
    </source>
</evidence>
<dbReference type="EMBL" id="NBNE01003227">
    <property type="protein sequence ID" value="OWZ08232.1"/>
    <property type="molecule type" value="Genomic_DNA"/>
</dbReference>
<dbReference type="Proteomes" id="UP000198211">
    <property type="component" value="Unassembled WGS sequence"/>
</dbReference>
<name>A0A225VSB6_9STRA</name>
<keyword evidence="2" id="KW-1185">Reference proteome</keyword>
<accession>A0A225VSB6</accession>
<organism evidence="1 2">
    <name type="scientific">Phytophthora megakarya</name>
    <dbReference type="NCBI Taxonomy" id="4795"/>
    <lineage>
        <taxon>Eukaryota</taxon>
        <taxon>Sar</taxon>
        <taxon>Stramenopiles</taxon>
        <taxon>Oomycota</taxon>
        <taxon>Peronosporomycetes</taxon>
        <taxon>Peronosporales</taxon>
        <taxon>Peronosporaceae</taxon>
        <taxon>Phytophthora</taxon>
    </lineage>
</organism>